<dbReference type="Gene3D" id="3.30.300.30">
    <property type="match status" value="1"/>
</dbReference>
<dbReference type="PANTHER" id="PTHR43767:SF1">
    <property type="entry name" value="NONRIBOSOMAL PEPTIDE SYNTHASE PES1 (EUROFUNG)-RELATED"/>
    <property type="match status" value="1"/>
</dbReference>
<feature type="domain" description="AMP-dependent synthetase/ligase" evidence="1">
    <location>
        <begin position="18"/>
        <end position="383"/>
    </location>
</feature>
<dbReference type="AlphaFoldDB" id="A0AA41Q1C8"/>
<sequence length="543" mass="57530">MAAGVAGLRTFNLADLFEIVADACPDRLALVAGEVRLTYRELDERANRYAHAFLAAGLGPGDHVGIYARNRSEWLEAMVGAFKARTVPININYRYVEDELLYVLRNADIKALVVEDEYLPKVAAVGADAPLLAAVFTLDSGAGAPAAEVAAGLARFADGDRLLAEASSARDFGPRSADDRYMVYTGGTTGFPKGVEWRSEDIFCSALGGGNFGGEPISDPEELAKKADTPPLVQMLTTPLMHGNGQWVTWITLVNAGTAVLWTGLRYDPAEILRTVERERAATMMLVGDAMARPIADELAGGGYDVASLRVVGSGGALLSPAVKEQLRGLVPGLYISDGFGASEFGAGSAQNADGRFPMRPNTAVLGDDLRPVRPGESGRLARTGYIPVGYYKDPEKTAATFPVDPDGVRWVVPGDYARLEDDGTVTLLGRGSVCINTGGEKVFPEEVEGVLKAHAAVYDVVVVGVPDARFGERVAAVASVREGHAVTLAELSEHCRTRIAGYKVPRDLVVVDAVPRSPAGKPDYRWAKEVAAQAAEKAAAGG</sequence>
<dbReference type="EMBL" id="JAKFHA010000011">
    <property type="protein sequence ID" value="MCF2529496.1"/>
    <property type="molecule type" value="Genomic_DNA"/>
</dbReference>
<dbReference type="InterPro" id="IPR025110">
    <property type="entry name" value="AMP-bd_C"/>
</dbReference>
<dbReference type="PANTHER" id="PTHR43767">
    <property type="entry name" value="LONG-CHAIN-FATTY-ACID--COA LIGASE"/>
    <property type="match status" value="1"/>
</dbReference>
<dbReference type="GO" id="GO:0016878">
    <property type="term" value="F:acid-thiol ligase activity"/>
    <property type="evidence" value="ECO:0007669"/>
    <property type="project" value="UniProtKB-ARBA"/>
</dbReference>
<accession>A0AA41Q1C8</accession>
<reference evidence="3" key="1">
    <citation type="submission" date="2022-01" db="EMBL/GenBank/DDBJ databases">
        <title>Genome-Based Taxonomic Classification of the Phylum Actinobacteria.</title>
        <authorList>
            <person name="Gao Y."/>
        </authorList>
    </citation>
    <scope>NUCLEOTIDE SEQUENCE</scope>
    <source>
        <strain evidence="3">KLBMP 8922</strain>
    </source>
</reference>
<dbReference type="PROSITE" id="PS00455">
    <property type="entry name" value="AMP_BINDING"/>
    <property type="match status" value="1"/>
</dbReference>
<dbReference type="RefSeq" id="WP_235053809.1">
    <property type="nucleotide sequence ID" value="NZ_JAKFHA010000011.1"/>
</dbReference>
<evidence type="ECO:0000259" key="1">
    <source>
        <dbReference type="Pfam" id="PF00501"/>
    </source>
</evidence>
<comment type="caution">
    <text evidence="3">The sequence shown here is derived from an EMBL/GenBank/DDBJ whole genome shotgun (WGS) entry which is preliminary data.</text>
</comment>
<dbReference type="Pfam" id="PF13193">
    <property type="entry name" value="AMP-binding_C"/>
    <property type="match status" value="1"/>
</dbReference>
<organism evidence="3 4">
    <name type="scientific">Yinghuangia soli</name>
    <dbReference type="NCBI Taxonomy" id="2908204"/>
    <lineage>
        <taxon>Bacteria</taxon>
        <taxon>Bacillati</taxon>
        <taxon>Actinomycetota</taxon>
        <taxon>Actinomycetes</taxon>
        <taxon>Kitasatosporales</taxon>
        <taxon>Streptomycetaceae</taxon>
        <taxon>Yinghuangia</taxon>
    </lineage>
</organism>
<dbReference type="InterPro" id="IPR045851">
    <property type="entry name" value="AMP-bd_C_sf"/>
</dbReference>
<feature type="domain" description="AMP-binding enzyme C-terminal" evidence="2">
    <location>
        <begin position="447"/>
        <end position="522"/>
    </location>
</feature>
<dbReference type="InterPro" id="IPR050237">
    <property type="entry name" value="ATP-dep_AMP-bd_enzyme"/>
</dbReference>
<protein>
    <submittedName>
        <fullName evidence="3">Acyl-CoA synthetase</fullName>
    </submittedName>
</protein>
<name>A0AA41Q1C8_9ACTN</name>
<dbReference type="InterPro" id="IPR000873">
    <property type="entry name" value="AMP-dep_synth/lig_dom"/>
</dbReference>
<keyword evidence="4" id="KW-1185">Reference proteome</keyword>
<dbReference type="Pfam" id="PF00501">
    <property type="entry name" value="AMP-binding"/>
    <property type="match status" value="1"/>
</dbReference>
<evidence type="ECO:0000313" key="4">
    <source>
        <dbReference type="Proteomes" id="UP001165378"/>
    </source>
</evidence>
<dbReference type="Gene3D" id="3.40.50.12780">
    <property type="entry name" value="N-terminal domain of ligase-like"/>
    <property type="match status" value="1"/>
</dbReference>
<dbReference type="InterPro" id="IPR042099">
    <property type="entry name" value="ANL_N_sf"/>
</dbReference>
<gene>
    <name evidence="3" type="ORF">LZ495_20065</name>
</gene>
<dbReference type="InterPro" id="IPR020845">
    <property type="entry name" value="AMP-binding_CS"/>
</dbReference>
<evidence type="ECO:0000313" key="3">
    <source>
        <dbReference type="EMBL" id="MCF2529496.1"/>
    </source>
</evidence>
<dbReference type="NCBIfam" id="NF005863">
    <property type="entry name" value="PRK07798.1"/>
    <property type="match status" value="1"/>
</dbReference>
<evidence type="ECO:0000259" key="2">
    <source>
        <dbReference type="Pfam" id="PF13193"/>
    </source>
</evidence>
<dbReference type="Proteomes" id="UP001165378">
    <property type="component" value="Unassembled WGS sequence"/>
</dbReference>
<proteinExistence type="predicted"/>
<dbReference type="SUPFAM" id="SSF56801">
    <property type="entry name" value="Acetyl-CoA synthetase-like"/>
    <property type="match status" value="1"/>
</dbReference>